<dbReference type="PANTHER" id="PTHR45527:SF1">
    <property type="entry name" value="FATTY ACID SYNTHASE"/>
    <property type="match status" value="1"/>
</dbReference>
<dbReference type="Proteomes" id="UP001326715">
    <property type="component" value="Chromosome"/>
</dbReference>
<evidence type="ECO:0000313" key="8">
    <source>
        <dbReference type="Proteomes" id="UP001326715"/>
    </source>
</evidence>
<dbReference type="Pfam" id="PF00668">
    <property type="entry name" value="Condensation"/>
    <property type="match status" value="2"/>
</dbReference>
<dbReference type="InterPro" id="IPR009081">
    <property type="entry name" value="PP-bd_ACP"/>
</dbReference>
<evidence type="ECO:0000313" key="7">
    <source>
        <dbReference type="Proteomes" id="UP000183788"/>
    </source>
</evidence>
<dbReference type="Proteomes" id="UP000183788">
    <property type="component" value="Unassembled WGS sequence"/>
</dbReference>
<dbReference type="InterPro" id="IPR025110">
    <property type="entry name" value="AMP-bd_C"/>
</dbReference>
<evidence type="ECO:0000256" key="2">
    <source>
        <dbReference type="ARBA" id="ARBA00022450"/>
    </source>
</evidence>
<evidence type="ECO:0000256" key="3">
    <source>
        <dbReference type="ARBA" id="ARBA00022553"/>
    </source>
</evidence>
<dbReference type="GO" id="GO:0005737">
    <property type="term" value="C:cytoplasm"/>
    <property type="evidence" value="ECO:0007669"/>
    <property type="project" value="TreeGrafter"/>
</dbReference>
<keyword evidence="2" id="KW-0596">Phosphopantetheine</keyword>
<reference evidence="6 8" key="2">
    <citation type="submission" date="2023-11" db="EMBL/GenBank/DDBJ databases">
        <title>MicrobeMod: A computational toolkit for identifying prokaryotic methylation and restriction-modification with nanopore sequencing.</title>
        <authorList>
            <person name="Crits-Christoph A."/>
            <person name="Kang S.C."/>
            <person name="Lee H."/>
            <person name="Ostrov N."/>
        </authorList>
    </citation>
    <scope>NUCLEOTIDE SEQUENCE [LARGE SCALE GENOMIC DNA]</scope>
    <source>
        <strain evidence="6 8">ATCC 23090</strain>
    </source>
</reference>
<dbReference type="Gene3D" id="1.10.1200.10">
    <property type="entry name" value="ACP-like"/>
    <property type="match status" value="1"/>
</dbReference>
<dbReference type="EMBL" id="FPIZ01000008">
    <property type="protein sequence ID" value="SFW61458.1"/>
    <property type="molecule type" value="Genomic_DNA"/>
</dbReference>
<dbReference type="SMART" id="SM00823">
    <property type="entry name" value="PKS_PP"/>
    <property type="match status" value="1"/>
</dbReference>
<keyword evidence="3" id="KW-0597">Phosphoprotein</keyword>
<accession>A0A1K1QNE5</accession>
<dbReference type="GO" id="GO:0044550">
    <property type="term" value="P:secondary metabolite biosynthetic process"/>
    <property type="evidence" value="ECO:0007669"/>
    <property type="project" value="TreeGrafter"/>
</dbReference>
<dbReference type="NCBIfam" id="TIGR01733">
    <property type="entry name" value="AA-adenyl-dom"/>
    <property type="match status" value="1"/>
</dbReference>
<dbReference type="InterPro" id="IPR036736">
    <property type="entry name" value="ACP-like_sf"/>
</dbReference>
<dbReference type="GO" id="GO:0003824">
    <property type="term" value="F:catalytic activity"/>
    <property type="evidence" value="ECO:0007669"/>
    <property type="project" value="InterPro"/>
</dbReference>
<dbReference type="GO" id="GO:0043041">
    <property type="term" value="P:amino acid activation for nonribosomal peptide biosynthetic process"/>
    <property type="evidence" value="ECO:0007669"/>
    <property type="project" value="TreeGrafter"/>
</dbReference>
<keyword evidence="8" id="KW-1185">Reference proteome</keyword>
<proteinExistence type="predicted"/>
<sequence>MKLTLPQQDIYYEQLMYPGLPIYNIGAKIEIRGPLQPDAMREAYECLIAQHDSFRGIVITTDNNEPAFQIQEKNEAVLGFVDFSLSDDAYVAANTYMQREFKKPFDLTAGRMLHTFCLVKVADDFHYLFSVYHHLITDGWGTSLMFQRLVKNYNEILATGHVQSEYPFTYRNYVDDDAIYQESPTMVSDKEYWMERFRALGETFIPRLNRAAYLPESRRQEWMVPRATYDKMNGLAKAWGVSAFHIIMGVLYTYFGRYYNCDDLAIGLPVLNRDKAIHKKTVGLFMGVSPLRMHLNWEDSFRQLAIAIKDQLRQDYRHQRFPLGRLIRELHLRQERERLFNITLSYERHDYADAFQDTITQVLPLTHEAERVALAVYIREFDQHRDVKFDFDYSLNYFNEASIRQLISHVAMLFDEVLQAPEKQLKTLSLLSPAEEEQVLYRFNKTDKSFFEANTLLDMIDAHATAYPDKIAIQDGYTSYSYKEMQDFSGGIAGVLQSEEAGPVAVIMERSALLPIVLLGIMKAGRPYIPLDPSFPQARLAHIIENSQAKVIIGEGGISPDALLQVARNTVPYKDELLGPEHAAYIIYTSGSTGTPKGVEIGHRSLLNFLRSMQVQPGLHAEDLLFSVTTYSFDISLLEFFLPLITGATVYIADKWVLSDPGHLITELEKVQPTIMQATPGFYQLLLNAGWQGAQRLKLLCGGDLLSVALAEKLLNAGKELWNMYGPTETTIWSSLKQVISGEDARNIGKPIDNTRFYVLDRWMNPLPVGAIGNLYIGGAGLAHGYYRNPTLTAARFVPDPFQPGARMYDTGDVGQWNEKGEILFLGRKDSQVKIRGFRIELGEIEKTIMLLEEVDEACVVAKKTDDQGAFLIAFVKAAAGIPAHLIAHLRATLPDYMIPGVVVPVSELPLTPNKKVDRTSLSQRDITAFISHRGDVIPPTTPVEKDLARLWEENLQVAVTDVRSDFFSLGGHSIKAAQLVNTIRQHFSVPIAIRDIFDHSNIRAQAAIIASARKDQYPLIPLAPQQAVYPITPAQHMIWLASQQEASNVAYNMSAVFDMTGAINIQVLETAFTLVIQRHEVLRSNFRELQGMPVQVVQAPDKYHFRLQQSDAALATAFDIENELLLKGWLVDNNGIQQLIFLTHHLIMDGPGFGILIREVAEVYNSQLQGKAPLLSPVRIQYKDYAVWIRQQLEEEALHMSRDYWIQQLGDFQPVQTFEWDGDTPSYKGGLLRFDLNDEHTSAIRRLANRMGITINQFLLASVQALVFRLTSQQDVCIGMPVGGRSHPELQELLGMFANTVVLRGKYNKAVTFEDVCMKAREQVLHALQHHDFPLSEIMKALHIQHMPFDMMVAFQDPGIDLGHIHAFDGFSLEEHPVSYTRSRLPLALNFFDKGDVIAFETIYDTGIYEAPTILLIMERYQRLLQGLVATPDKAIMEQDIALDIEKSMKPDNLNIEFHF</sequence>
<dbReference type="FunFam" id="2.30.38.10:FF:000001">
    <property type="entry name" value="Non-ribosomal peptide synthetase PvdI"/>
    <property type="match status" value="1"/>
</dbReference>
<dbReference type="GO" id="GO:0031177">
    <property type="term" value="F:phosphopantetheine binding"/>
    <property type="evidence" value="ECO:0007669"/>
    <property type="project" value="InterPro"/>
</dbReference>
<dbReference type="InterPro" id="IPR045851">
    <property type="entry name" value="AMP-bd_C_sf"/>
</dbReference>
<dbReference type="PROSITE" id="PS00012">
    <property type="entry name" value="PHOSPHOPANTETHEINE"/>
    <property type="match status" value="1"/>
</dbReference>
<dbReference type="InterPro" id="IPR023213">
    <property type="entry name" value="CAT-like_dom_sf"/>
</dbReference>
<dbReference type="SUPFAM" id="SSF47336">
    <property type="entry name" value="ACP-like"/>
    <property type="match status" value="1"/>
</dbReference>
<gene>
    <name evidence="5" type="ORF">SAMN05661012_02967</name>
    <name evidence="6" type="ORF">SR876_30725</name>
</gene>
<comment type="cofactor">
    <cofactor evidence="1">
        <name>pantetheine 4'-phosphate</name>
        <dbReference type="ChEBI" id="CHEBI:47942"/>
    </cofactor>
</comment>
<dbReference type="CDD" id="cd19531">
    <property type="entry name" value="LCL_NRPS-like"/>
    <property type="match status" value="1"/>
</dbReference>
<dbReference type="InterPro" id="IPR020806">
    <property type="entry name" value="PKS_PP-bd"/>
</dbReference>
<dbReference type="PROSITE" id="PS00455">
    <property type="entry name" value="AMP_BINDING"/>
    <property type="match status" value="1"/>
</dbReference>
<evidence type="ECO:0000313" key="6">
    <source>
        <dbReference type="EMBL" id="WQG89308.1"/>
    </source>
</evidence>
<dbReference type="PANTHER" id="PTHR45527">
    <property type="entry name" value="NONRIBOSOMAL PEPTIDE SYNTHETASE"/>
    <property type="match status" value="1"/>
</dbReference>
<organism evidence="5 7">
    <name type="scientific">Chitinophaga sancti</name>
    <dbReference type="NCBI Taxonomy" id="1004"/>
    <lineage>
        <taxon>Bacteria</taxon>
        <taxon>Pseudomonadati</taxon>
        <taxon>Bacteroidota</taxon>
        <taxon>Chitinophagia</taxon>
        <taxon>Chitinophagales</taxon>
        <taxon>Chitinophagaceae</taxon>
        <taxon>Chitinophaga</taxon>
    </lineage>
</organism>
<dbReference type="STRING" id="1004.SAMN05661012_02967"/>
<dbReference type="Gene3D" id="3.30.559.10">
    <property type="entry name" value="Chloramphenicol acetyltransferase-like domain"/>
    <property type="match status" value="2"/>
</dbReference>
<dbReference type="Gene3D" id="3.30.300.30">
    <property type="match status" value="1"/>
</dbReference>
<dbReference type="InterPro" id="IPR020845">
    <property type="entry name" value="AMP-binding_CS"/>
</dbReference>
<dbReference type="InterPro" id="IPR000873">
    <property type="entry name" value="AMP-dep_synth/lig_dom"/>
</dbReference>
<dbReference type="Gene3D" id="3.40.50.12780">
    <property type="entry name" value="N-terminal domain of ligase-like"/>
    <property type="match status" value="1"/>
</dbReference>
<dbReference type="Pfam" id="PF00550">
    <property type="entry name" value="PP-binding"/>
    <property type="match status" value="1"/>
</dbReference>
<protein>
    <submittedName>
        <fullName evidence="5">Amino acid adenylation domain-containing protein</fullName>
    </submittedName>
    <submittedName>
        <fullName evidence="6">Non-ribosomal peptide synthetase</fullName>
    </submittedName>
</protein>
<feature type="domain" description="Carrier" evidence="4">
    <location>
        <begin position="939"/>
        <end position="1014"/>
    </location>
</feature>
<dbReference type="InterPro" id="IPR006162">
    <property type="entry name" value="Ppantetheine_attach_site"/>
</dbReference>
<dbReference type="SUPFAM" id="SSF56801">
    <property type="entry name" value="Acetyl-CoA synthetase-like"/>
    <property type="match status" value="1"/>
</dbReference>
<dbReference type="EMBL" id="CP140154">
    <property type="protein sequence ID" value="WQG89308.1"/>
    <property type="molecule type" value="Genomic_DNA"/>
</dbReference>
<dbReference type="Pfam" id="PF13193">
    <property type="entry name" value="AMP-binding_C"/>
    <property type="match status" value="1"/>
</dbReference>
<dbReference type="SUPFAM" id="SSF52777">
    <property type="entry name" value="CoA-dependent acyltransferases"/>
    <property type="match status" value="4"/>
</dbReference>
<name>A0A1K1QNE5_9BACT</name>
<dbReference type="InterPro" id="IPR001242">
    <property type="entry name" value="Condensation_dom"/>
</dbReference>
<dbReference type="Pfam" id="PF00501">
    <property type="entry name" value="AMP-binding"/>
    <property type="match status" value="1"/>
</dbReference>
<evidence type="ECO:0000313" key="5">
    <source>
        <dbReference type="EMBL" id="SFW61458.1"/>
    </source>
</evidence>
<dbReference type="Gene3D" id="3.30.559.30">
    <property type="entry name" value="Nonribosomal peptide synthetase, condensation domain"/>
    <property type="match status" value="2"/>
</dbReference>
<dbReference type="RefSeq" id="WP_072361552.1">
    <property type="nucleotide sequence ID" value="NZ_CP139972.1"/>
</dbReference>
<dbReference type="InterPro" id="IPR042099">
    <property type="entry name" value="ANL_N_sf"/>
</dbReference>
<evidence type="ECO:0000259" key="4">
    <source>
        <dbReference type="PROSITE" id="PS50075"/>
    </source>
</evidence>
<reference evidence="5 7" key="1">
    <citation type="submission" date="2016-11" db="EMBL/GenBank/DDBJ databases">
        <authorList>
            <person name="Jaros S."/>
            <person name="Januszkiewicz K."/>
            <person name="Wedrychowicz H."/>
        </authorList>
    </citation>
    <scope>NUCLEOTIDE SEQUENCE [LARGE SCALE GENOMIC DNA]</scope>
    <source>
        <strain evidence="5 7">DSM 784</strain>
    </source>
</reference>
<dbReference type="InterPro" id="IPR010071">
    <property type="entry name" value="AA_adenyl_dom"/>
</dbReference>
<dbReference type="PROSITE" id="PS50075">
    <property type="entry name" value="CARRIER"/>
    <property type="match status" value="1"/>
</dbReference>
<evidence type="ECO:0000256" key="1">
    <source>
        <dbReference type="ARBA" id="ARBA00001957"/>
    </source>
</evidence>